<dbReference type="PANTHER" id="PTHR11782:SF83">
    <property type="entry name" value="GUANOSINE-DIPHOSPHATASE"/>
    <property type="match status" value="1"/>
</dbReference>
<feature type="chain" id="PRO_5046971719" evidence="5">
    <location>
        <begin position="19"/>
        <end position="483"/>
    </location>
</feature>
<evidence type="ECO:0000313" key="7">
    <source>
        <dbReference type="Proteomes" id="UP001470230"/>
    </source>
</evidence>
<feature type="signal peptide" evidence="5">
    <location>
        <begin position="1"/>
        <end position="18"/>
    </location>
</feature>
<evidence type="ECO:0000256" key="3">
    <source>
        <dbReference type="SAM" id="MobiDB-lite"/>
    </source>
</evidence>
<feature type="region of interest" description="Disordered" evidence="3">
    <location>
        <begin position="448"/>
        <end position="483"/>
    </location>
</feature>
<comment type="caution">
    <text evidence="6">The sequence shown here is derived from an EMBL/GenBank/DDBJ whole genome shotgun (WGS) entry which is preliminary data.</text>
</comment>
<gene>
    <name evidence="6" type="ORF">M9Y10_012542</name>
</gene>
<sequence>MFFIFLSLVFSEIKDVDMCISVDAGSSSTKLYIYAWNTSGRYQYPIPAIVGKDEVHKSVSTAYYDEHVVEEVFGKLIKSAEDQLNGTDFPYNKIDFFVYFTTAVRNLALTEQVTVINRTYQYIREHCKFNITMNNLDIIDPVEEGIYTWITVNILTQRLGSTNGTFPIAAMGTSSTSLVFEFGNNKETKYEPYKYTVNINSINHTLFCLTNQHLGIDSGLANHTRSLAASIGRATITTPCYLTGYSSVVGDIEISGSSNMVECSKDFSEYTLIRNPSSSGSTYNTYDGIVLPYRMDKPMYATSVFAYAADTFGWSETMTLEQQKAFAKEFCNLSEKDAKEKYPSASSYIDVYCAQMTYTNDYLENGFGVPLNMAVHRVTKIELAGSNYSVPLDYIYGTVLSRAYGGALVIKEAKKKFSTVAAVIISVIVGAIVIGVIVFIVMKIRKKKQEKDEEGGRRLQEQMREQSSSLDTIRDPNEPMLSV</sequence>
<keyword evidence="7" id="KW-1185">Reference proteome</keyword>
<keyword evidence="4" id="KW-0812">Transmembrane</keyword>
<dbReference type="Gene3D" id="3.30.420.150">
    <property type="entry name" value="Exopolyphosphatase. Domain 2"/>
    <property type="match status" value="1"/>
</dbReference>
<evidence type="ECO:0000256" key="5">
    <source>
        <dbReference type="SAM" id="SignalP"/>
    </source>
</evidence>
<dbReference type="Gene3D" id="3.30.420.40">
    <property type="match status" value="1"/>
</dbReference>
<keyword evidence="5" id="KW-0732">Signal</keyword>
<feature type="compositionally biased region" description="Basic and acidic residues" evidence="3">
    <location>
        <begin position="449"/>
        <end position="464"/>
    </location>
</feature>
<dbReference type="Proteomes" id="UP001470230">
    <property type="component" value="Unassembled WGS sequence"/>
</dbReference>
<dbReference type="Pfam" id="PF01150">
    <property type="entry name" value="GDA1_CD39"/>
    <property type="match status" value="1"/>
</dbReference>
<dbReference type="InterPro" id="IPR000407">
    <property type="entry name" value="GDA1_CD39_NTPase"/>
</dbReference>
<evidence type="ECO:0000256" key="1">
    <source>
        <dbReference type="ARBA" id="ARBA00009283"/>
    </source>
</evidence>
<dbReference type="EMBL" id="JAPFFF010000018">
    <property type="protein sequence ID" value="KAK8860850.1"/>
    <property type="molecule type" value="Genomic_DNA"/>
</dbReference>
<keyword evidence="4" id="KW-1133">Transmembrane helix</keyword>
<keyword evidence="4" id="KW-0472">Membrane</keyword>
<dbReference type="PANTHER" id="PTHR11782">
    <property type="entry name" value="ADENOSINE/GUANOSINE DIPHOSPHATASE"/>
    <property type="match status" value="1"/>
</dbReference>
<keyword evidence="2" id="KW-0378">Hydrolase</keyword>
<evidence type="ECO:0000313" key="6">
    <source>
        <dbReference type="EMBL" id="KAK8860850.1"/>
    </source>
</evidence>
<evidence type="ECO:0000256" key="4">
    <source>
        <dbReference type="SAM" id="Phobius"/>
    </source>
</evidence>
<reference evidence="6 7" key="1">
    <citation type="submission" date="2024-04" db="EMBL/GenBank/DDBJ databases">
        <title>Tritrichomonas musculus Genome.</title>
        <authorList>
            <person name="Alves-Ferreira E."/>
            <person name="Grigg M."/>
            <person name="Lorenzi H."/>
            <person name="Galac M."/>
        </authorList>
    </citation>
    <scope>NUCLEOTIDE SEQUENCE [LARGE SCALE GENOMIC DNA]</scope>
    <source>
        <strain evidence="6 7">EAF2021</strain>
    </source>
</reference>
<evidence type="ECO:0000256" key="2">
    <source>
        <dbReference type="ARBA" id="ARBA00022801"/>
    </source>
</evidence>
<protein>
    <submittedName>
        <fullName evidence="6">Uncharacterized protein</fullName>
    </submittedName>
</protein>
<feature type="transmembrane region" description="Helical" evidence="4">
    <location>
        <begin position="420"/>
        <end position="441"/>
    </location>
</feature>
<accession>A0ABR2IEZ9</accession>
<organism evidence="6 7">
    <name type="scientific">Tritrichomonas musculus</name>
    <dbReference type="NCBI Taxonomy" id="1915356"/>
    <lineage>
        <taxon>Eukaryota</taxon>
        <taxon>Metamonada</taxon>
        <taxon>Parabasalia</taxon>
        <taxon>Tritrichomonadida</taxon>
        <taxon>Tritrichomonadidae</taxon>
        <taxon>Tritrichomonas</taxon>
    </lineage>
</organism>
<name>A0ABR2IEZ9_9EUKA</name>
<comment type="similarity">
    <text evidence="1">Belongs to the GDA1/CD39 NTPase family.</text>
</comment>
<proteinExistence type="inferred from homology"/>